<sequence>MKKNYFFFLFMAGIVVLFMLASCKQAKVTEKPLQTVPQQAASQPKTSESGAPHPEAATKMPAIERKNESILLVYKHTGFGYVESYGFDTYVFRLLADPSGQISGGIVYQRTSDGEVEAIHYNVTRSSDEITLAASGADKKSWSATLKLKDSSIDVSGQQKLSAKLDKALVFASTDGNYSESYSIDQAAPEMPSEIKKGDSTLEKGKWTFPENNKAMYVQTKPDDTENTEGFQVSLWREDNGDLRFRTEGPTPINEVYASGLSAVLAGDHALSNAVLLDLMLGESRYLRPVYAFAISRRGAGK</sequence>
<proteinExistence type="predicted"/>
<evidence type="ECO:0000313" key="3">
    <source>
        <dbReference type="EMBL" id="SLM14545.1"/>
    </source>
</evidence>
<accession>A0A3P3XK99</accession>
<dbReference type="EMBL" id="FWDM01000028">
    <property type="protein sequence ID" value="SLM14545.1"/>
    <property type="molecule type" value="Genomic_DNA"/>
</dbReference>
<gene>
    <name evidence="3" type="ORF">SPIROBIBN47_340041</name>
</gene>
<feature type="region of interest" description="Disordered" evidence="1">
    <location>
        <begin position="33"/>
        <end position="59"/>
    </location>
</feature>
<feature type="compositionally biased region" description="Polar residues" evidence="1">
    <location>
        <begin position="35"/>
        <end position="49"/>
    </location>
</feature>
<reference evidence="3" key="1">
    <citation type="submission" date="2017-02" db="EMBL/GenBank/DDBJ databases">
        <authorList>
            <person name="Regsiter A."/>
            <person name="William W."/>
        </authorList>
    </citation>
    <scope>NUCLEOTIDE SEQUENCE</scope>
    <source>
        <strain evidence="3">Bib</strain>
    </source>
</reference>
<feature type="chain" id="PRO_5017944700" description="Lipoprotein" evidence="2">
    <location>
        <begin position="27"/>
        <end position="302"/>
    </location>
</feature>
<dbReference type="AlphaFoldDB" id="A0A3P3XK99"/>
<organism evidence="3">
    <name type="scientific">uncultured spirochete</name>
    <dbReference type="NCBI Taxonomy" id="156406"/>
    <lineage>
        <taxon>Bacteria</taxon>
        <taxon>Pseudomonadati</taxon>
        <taxon>Spirochaetota</taxon>
        <taxon>Spirochaetia</taxon>
        <taxon>Spirochaetales</taxon>
        <taxon>environmental samples</taxon>
    </lineage>
</organism>
<protein>
    <recommendedName>
        <fullName evidence="4">Lipoprotein</fullName>
    </recommendedName>
</protein>
<keyword evidence="2" id="KW-0732">Signal</keyword>
<feature type="signal peptide" evidence="2">
    <location>
        <begin position="1"/>
        <end position="26"/>
    </location>
</feature>
<evidence type="ECO:0000256" key="2">
    <source>
        <dbReference type="SAM" id="SignalP"/>
    </source>
</evidence>
<name>A0A3P3XK99_9SPIR</name>
<evidence type="ECO:0000256" key="1">
    <source>
        <dbReference type="SAM" id="MobiDB-lite"/>
    </source>
</evidence>
<evidence type="ECO:0008006" key="4">
    <source>
        <dbReference type="Google" id="ProtNLM"/>
    </source>
</evidence>
<dbReference type="PROSITE" id="PS51257">
    <property type="entry name" value="PROKAR_LIPOPROTEIN"/>
    <property type="match status" value="1"/>
</dbReference>